<dbReference type="InterPro" id="IPR011545">
    <property type="entry name" value="DEAD/DEAH_box_helicase_dom"/>
</dbReference>
<evidence type="ECO:0000259" key="8">
    <source>
        <dbReference type="PROSITE" id="PS51194"/>
    </source>
</evidence>
<dbReference type="EMBL" id="KV425899">
    <property type="protein sequence ID" value="KZW00683.1"/>
    <property type="molecule type" value="Genomic_DNA"/>
</dbReference>
<dbReference type="InterPro" id="IPR027417">
    <property type="entry name" value="P-loop_NTPase"/>
</dbReference>
<evidence type="ECO:0000256" key="5">
    <source>
        <dbReference type="ARBA" id="ARBA00022884"/>
    </source>
</evidence>
<dbReference type="AlphaFoldDB" id="A0A165NFT2"/>
<keyword evidence="3" id="KW-0347">Helicase</keyword>
<dbReference type="Pfam" id="PF00270">
    <property type="entry name" value="DEAD"/>
    <property type="match status" value="1"/>
</dbReference>
<dbReference type="GO" id="GO:0016787">
    <property type="term" value="F:hydrolase activity"/>
    <property type="evidence" value="ECO:0007669"/>
    <property type="project" value="UniProtKB-KW"/>
</dbReference>
<dbReference type="InterPro" id="IPR001650">
    <property type="entry name" value="Helicase_C-like"/>
</dbReference>
<evidence type="ECO:0000313" key="10">
    <source>
        <dbReference type="Proteomes" id="UP000077266"/>
    </source>
</evidence>
<feature type="region of interest" description="Disordered" evidence="6">
    <location>
        <begin position="44"/>
        <end position="85"/>
    </location>
</feature>
<gene>
    <name evidence="9" type="ORF">EXIGLDRAFT_720914</name>
</gene>
<keyword evidence="1" id="KW-0547">Nucleotide-binding</keyword>
<keyword evidence="5" id="KW-0694">RNA-binding</keyword>
<dbReference type="SUPFAM" id="SSF52540">
    <property type="entry name" value="P-loop containing nucleoside triphosphate hydrolases"/>
    <property type="match status" value="1"/>
</dbReference>
<keyword evidence="2 9" id="KW-0378">Hydrolase</keyword>
<name>A0A165NFT2_EXIGL</name>
<proteinExistence type="predicted"/>
<evidence type="ECO:0000256" key="1">
    <source>
        <dbReference type="ARBA" id="ARBA00022741"/>
    </source>
</evidence>
<dbReference type="Proteomes" id="UP000077266">
    <property type="component" value="Unassembled WGS sequence"/>
</dbReference>
<dbReference type="GO" id="GO:0003724">
    <property type="term" value="F:RNA helicase activity"/>
    <property type="evidence" value="ECO:0007669"/>
    <property type="project" value="TreeGrafter"/>
</dbReference>
<dbReference type="SMART" id="SM00490">
    <property type="entry name" value="HELICc"/>
    <property type="match status" value="1"/>
</dbReference>
<dbReference type="InterPro" id="IPR014001">
    <property type="entry name" value="Helicase_ATP-bd"/>
</dbReference>
<organism evidence="9 10">
    <name type="scientific">Exidia glandulosa HHB12029</name>
    <dbReference type="NCBI Taxonomy" id="1314781"/>
    <lineage>
        <taxon>Eukaryota</taxon>
        <taxon>Fungi</taxon>
        <taxon>Dikarya</taxon>
        <taxon>Basidiomycota</taxon>
        <taxon>Agaricomycotina</taxon>
        <taxon>Agaricomycetes</taxon>
        <taxon>Auriculariales</taxon>
        <taxon>Exidiaceae</taxon>
        <taxon>Exidia</taxon>
    </lineage>
</organism>
<evidence type="ECO:0000256" key="3">
    <source>
        <dbReference type="ARBA" id="ARBA00022806"/>
    </source>
</evidence>
<dbReference type="PANTHER" id="PTHR47959:SF13">
    <property type="entry name" value="ATP-DEPENDENT RNA HELICASE RHLE"/>
    <property type="match status" value="1"/>
</dbReference>
<dbReference type="GO" id="GO:0003723">
    <property type="term" value="F:RNA binding"/>
    <property type="evidence" value="ECO:0007669"/>
    <property type="project" value="UniProtKB-KW"/>
</dbReference>
<evidence type="ECO:0000259" key="7">
    <source>
        <dbReference type="PROSITE" id="PS51192"/>
    </source>
</evidence>
<dbReference type="InParanoid" id="A0A165NFT2"/>
<dbReference type="GO" id="GO:0005829">
    <property type="term" value="C:cytosol"/>
    <property type="evidence" value="ECO:0007669"/>
    <property type="project" value="TreeGrafter"/>
</dbReference>
<protein>
    <submittedName>
        <fullName evidence="9">p-loop containing nucleoside triphosphate hydrolase protein</fullName>
    </submittedName>
</protein>
<dbReference type="GO" id="GO:0005524">
    <property type="term" value="F:ATP binding"/>
    <property type="evidence" value="ECO:0007669"/>
    <property type="project" value="UniProtKB-KW"/>
</dbReference>
<dbReference type="InterPro" id="IPR050079">
    <property type="entry name" value="DEAD_box_RNA_helicase"/>
</dbReference>
<feature type="compositionally biased region" description="Basic and acidic residues" evidence="6">
    <location>
        <begin position="691"/>
        <end position="714"/>
    </location>
</feature>
<feature type="region of interest" description="Disordered" evidence="6">
    <location>
        <begin position="118"/>
        <end position="159"/>
    </location>
</feature>
<reference evidence="9 10" key="1">
    <citation type="journal article" date="2016" name="Mol. Biol. Evol.">
        <title>Comparative Genomics of Early-Diverging Mushroom-Forming Fungi Provides Insights into the Origins of Lignocellulose Decay Capabilities.</title>
        <authorList>
            <person name="Nagy L.G."/>
            <person name="Riley R."/>
            <person name="Tritt A."/>
            <person name="Adam C."/>
            <person name="Daum C."/>
            <person name="Floudas D."/>
            <person name="Sun H."/>
            <person name="Yadav J.S."/>
            <person name="Pangilinan J."/>
            <person name="Larsson K.H."/>
            <person name="Matsuura K."/>
            <person name="Barry K."/>
            <person name="Labutti K."/>
            <person name="Kuo R."/>
            <person name="Ohm R.A."/>
            <person name="Bhattacharya S.S."/>
            <person name="Shirouzu T."/>
            <person name="Yoshinaga Y."/>
            <person name="Martin F.M."/>
            <person name="Grigoriev I.V."/>
            <person name="Hibbett D.S."/>
        </authorList>
    </citation>
    <scope>NUCLEOTIDE SEQUENCE [LARGE SCALE GENOMIC DNA]</scope>
    <source>
        <strain evidence="9 10">HHB12029</strain>
    </source>
</reference>
<feature type="domain" description="Helicase ATP-binding" evidence="7">
    <location>
        <begin position="237"/>
        <end position="481"/>
    </location>
</feature>
<evidence type="ECO:0000313" key="9">
    <source>
        <dbReference type="EMBL" id="KZW00683.1"/>
    </source>
</evidence>
<evidence type="ECO:0000256" key="6">
    <source>
        <dbReference type="SAM" id="MobiDB-lite"/>
    </source>
</evidence>
<sequence length="720" mass="77651">MRARARVAGGKDGGSVYRTGEWNEEVKLKPRAFGLQADLRHQPVRRGDAESVKSLAAARSRSRPSFGLRADSPPVEQRRDDPAENLDVASRRELAAAAEQAIAERFAPPPSLRKAVKELKQSRVAPAEDEPAPVAAAAAVHSTQAENPSPAAAGKQYEPSRRLGLSSEFTNTPLIPPPPQLSTDGLPQTFSSPPLMHGLALSAMEVLGPDAQPTAIQQLSMHSLVAPPYTGDVADTAMSTPTWQQALLASETGSGKTLAYLLPVLHGLKHTELHPPPPPYTQHEHRSFPMTPRALVLAPTHELARQLATSAKALSHNIKLRILCASRANKPSSGGPGSRLRDMDRLGQVVGPGGELVITRENAADLGLGMAKTPRGIDVITATPAGVLELIRGNGWERAGEIIRDDQGREIKQWEVGPRMMGLSKVEWVVVDEADILLDPDFREHTLAILDEVAAARAHWLPPSSKKQLPYNLILNSATIPGLLSATIDERWPGMQRLASPGVHKLPGGMRTEHVSASGNRMADVAERIKRIWAEDGRTGGDPAYGMRASTRLGGEVRSKVLVFVNKGTKAAELNGYLSAKGIANIVLTGTHGRAKGSNRHLAGFLNAPIRDPVPPEDEIDVLITTSLLSRGLDFSPRVRHVLVVDEPRNVVDLLHRAGRSARAGHEGTLTVFGKGPKGAKEIGGAVRRLEAGKQGSREVQKVAREPRPWEQRGRMRQRL</sequence>
<dbReference type="OrthoDB" id="10256233at2759"/>
<dbReference type="SMART" id="SM00487">
    <property type="entry name" value="DEXDc"/>
    <property type="match status" value="1"/>
</dbReference>
<feature type="region of interest" description="Disordered" evidence="6">
    <location>
        <begin position="691"/>
        <end position="720"/>
    </location>
</feature>
<dbReference type="Pfam" id="PF00271">
    <property type="entry name" value="Helicase_C"/>
    <property type="match status" value="1"/>
</dbReference>
<keyword evidence="4" id="KW-0067">ATP-binding</keyword>
<dbReference type="PANTHER" id="PTHR47959">
    <property type="entry name" value="ATP-DEPENDENT RNA HELICASE RHLE-RELATED"/>
    <property type="match status" value="1"/>
</dbReference>
<dbReference type="Gene3D" id="3.40.50.300">
    <property type="entry name" value="P-loop containing nucleotide triphosphate hydrolases"/>
    <property type="match status" value="2"/>
</dbReference>
<feature type="domain" description="Helicase C-terminal" evidence="8">
    <location>
        <begin position="549"/>
        <end position="711"/>
    </location>
</feature>
<evidence type="ECO:0000256" key="2">
    <source>
        <dbReference type="ARBA" id="ARBA00022801"/>
    </source>
</evidence>
<dbReference type="PROSITE" id="PS51192">
    <property type="entry name" value="HELICASE_ATP_BIND_1"/>
    <property type="match status" value="1"/>
</dbReference>
<dbReference type="STRING" id="1314781.A0A165NFT2"/>
<accession>A0A165NFT2</accession>
<evidence type="ECO:0000256" key="4">
    <source>
        <dbReference type="ARBA" id="ARBA00022840"/>
    </source>
</evidence>
<dbReference type="PROSITE" id="PS51194">
    <property type="entry name" value="HELICASE_CTER"/>
    <property type="match status" value="1"/>
</dbReference>
<keyword evidence="10" id="KW-1185">Reference proteome</keyword>